<evidence type="ECO:0000313" key="2">
    <source>
        <dbReference type="EMBL" id="GFO43613.1"/>
    </source>
</evidence>
<name>A0AAV4DHU3_9GAST</name>
<feature type="compositionally biased region" description="Polar residues" evidence="1">
    <location>
        <begin position="10"/>
        <end position="21"/>
    </location>
</feature>
<dbReference type="AlphaFoldDB" id="A0AAV4DHU3"/>
<gene>
    <name evidence="2" type="ORF">PoB_007011800</name>
</gene>
<dbReference type="EMBL" id="BLXT01007896">
    <property type="protein sequence ID" value="GFO43613.1"/>
    <property type="molecule type" value="Genomic_DNA"/>
</dbReference>
<feature type="region of interest" description="Disordered" evidence="1">
    <location>
        <begin position="10"/>
        <end position="84"/>
    </location>
</feature>
<feature type="compositionally biased region" description="Basic and acidic residues" evidence="1">
    <location>
        <begin position="37"/>
        <end position="84"/>
    </location>
</feature>
<proteinExistence type="predicted"/>
<evidence type="ECO:0000256" key="1">
    <source>
        <dbReference type="SAM" id="MobiDB-lite"/>
    </source>
</evidence>
<accession>A0AAV4DHU3</accession>
<comment type="caution">
    <text evidence="2">The sequence shown here is derived from an EMBL/GenBank/DDBJ whole genome shotgun (WGS) entry which is preliminary data.</text>
</comment>
<sequence length="84" mass="9371">MLCFEFVSAGKQNNGNNAQVETNDHKTLHQNTQTSFKADEGDDPRHSAAYERPRGTASKKRDICSIKRKSDIHGTQKEARVGPD</sequence>
<dbReference type="Proteomes" id="UP000735302">
    <property type="component" value="Unassembled WGS sequence"/>
</dbReference>
<keyword evidence="3" id="KW-1185">Reference proteome</keyword>
<organism evidence="2 3">
    <name type="scientific">Plakobranchus ocellatus</name>
    <dbReference type="NCBI Taxonomy" id="259542"/>
    <lineage>
        <taxon>Eukaryota</taxon>
        <taxon>Metazoa</taxon>
        <taxon>Spiralia</taxon>
        <taxon>Lophotrochozoa</taxon>
        <taxon>Mollusca</taxon>
        <taxon>Gastropoda</taxon>
        <taxon>Heterobranchia</taxon>
        <taxon>Euthyneura</taxon>
        <taxon>Panpulmonata</taxon>
        <taxon>Sacoglossa</taxon>
        <taxon>Placobranchoidea</taxon>
        <taxon>Plakobranchidae</taxon>
        <taxon>Plakobranchus</taxon>
    </lineage>
</organism>
<protein>
    <submittedName>
        <fullName evidence="2">Uncharacterized protein</fullName>
    </submittedName>
</protein>
<reference evidence="2 3" key="1">
    <citation type="journal article" date="2021" name="Elife">
        <title>Chloroplast acquisition without the gene transfer in kleptoplastic sea slugs, Plakobranchus ocellatus.</title>
        <authorList>
            <person name="Maeda T."/>
            <person name="Takahashi S."/>
            <person name="Yoshida T."/>
            <person name="Shimamura S."/>
            <person name="Takaki Y."/>
            <person name="Nagai Y."/>
            <person name="Toyoda A."/>
            <person name="Suzuki Y."/>
            <person name="Arimoto A."/>
            <person name="Ishii H."/>
            <person name="Satoh N."/>
            <person name="Nishiyama T."/>
            <person name="Hasebe M."/>
            <person name="Maruyama T."/>
            <person name="Minagawa J."/>
            <person name="Obokata J."/>
            <person name="Shigenobu S."/>
        </authorList>
    </citation>
    <scope>NUCLEOTIDE SEQUENCE [LARGE SCALE GENOMIC DNA]</scope>
</reference>
<evidence type="ECO:0000313" key="3">
    <source>
        <dbReference type="Proteomes" id="UP000735302"/>
    </source>
</evidence>